<keyword evidence="2" id="KW-1185">Reference proteome</keyword>
<dbReference type="AlphaFoldDB" id="A0A7U4M0L5"/>
<evidence type="ECO:0000313" key="2">
    <source>
        <dbReference type="Proteomes" id="UP000034444"/>
    </source>
</evidence>
<dbReference type="RefSeq" id="WP_046550690.1">
    <property type="nucleotide sequence ID" value="NZ_CP011308.1"/>
</dbReference>
<accession>A0A7U4M0L5</accession>
<dbReference type="OrthoDB" id="5373141at2"/>
<gene>
    <name evidence="1" type="ORF">YH65_03725</name>
</gene>
<protein>
    <submittedName>
        <fullName evidence="1">Uncharacterized protein</fullName>
    </submittedName>
</protein>
<proteinExistence type="predicted"/>
<dbReference type="Proteomes" id="UP000034444">
    <property type="component" value="Chromosome"/>
</dbReference>
<name>A0A7U4M0L5_9BACT</name>
<dbReference type="EMBL" id="CP011308">
    <property type="protein sequence ID" value="AKF24597.1"/>
    <property type="molecule type" value="Genomic_DNA"/>
</dbReference>
<organism evidence="1 2">
    <name type="scientific">Sulfurovum lithotrophicum</name>
    <dbReference type="NCBI Taxonomy" id="206403"/>
    <lineage>
        <taxon>Bacteria</taxon>
        <taxon>Pseudomonadati</taxon>
        <taxon>Campylobacterota</taxon>
        <taxon>Epsilonproteobacteria</taxon>
        <taxon>Campylobacterales</taxon>
        <taxon>Sulfurovaceae</taxon>
        <taxon>Sulfurovum</taxon>
    </lineage>
</organism>
<reference evidence="1 2" key="1">
    <citation type="submission" date="2015-04" db="EMBL/GenBank/DDBJ databases">
        <title>Complete genome sequence of Sulfurovum lithotrophicum ATCC BAA-797T.</title>
        <authorList>
            <person name="Ahn J."/>
            <person name="Park G."/>
            <person name="Jeon W."/>
            <person name="Jang Y."/>
            <person name="Jang M."/>
            <person name="Lee H."/>
            <person name="Lee H."/>
        </authorList>
    </citation>
    <scope>NUCLEOTIDE SEQUENCE [LARGE SCALE GENOMIC DNA]</scope>
    <source>
        <strain evidence="2">ATCC BAA-797 / 42BKT</strain>
    </source>
</reference>
<evidence type="ECO:0000313" key="1">
    <source>
        <dbReference type="EMBL" id="AKF24597.1"/>
    </source>
</evidence>
<dbReference type="KEGG" id="slh:YH65_03725"/>
<reference evidence="2" key="2">
    <citation type="journal article" date="2017" name="Stand. Genomic Sci.">
        <title>Complete genome sequence of the sulfur-oxidizing chemolithoautotrophic Sulfurovum lithotrophicum 42BKTT.</title>
        <authorList>
            <person name="Jeon W."/>
            <person name="Priscilla L."/>
            <person name="Park G."/>
            <person name="Lee H."/>
            <person name="Lee N."/>
            <person name="Lee D."/>
            <person name="Kwon H."/>
            <person name="Ahn I."/>
            <person name="Lee C."/>
            <person name="Lee H."/>
            <person name="Ahn J."/>
        </authorList>
    </citation>
    <scope>NUCLEOTIDE SEQUENCE [LARGE SCALE GENOMIC DNA]</scope>
    <source>
        <strain evidence="2">ATCC BAA-797 / 42BKT</strain>
    </source>
</reference>
<sequence>MYYLTSIDGCGHAELENELRYFFNRLRQVRRRLNQERSALSLNRIQRSRCKQNLLDLEVMERDFYALSHKEDIRHLYRKVQRFVKLDQERLMHTFGQETISCRSMFLAL</sequence>